<dbReference type="InterPro" id="IPR000847">
    <property type="entry name" value="LysR_HTH_N"/>
</dbReference>
<dbReference type="PROSITE" id="PS50931">
    <property type="entry name" value="HTH_LYSR"/>
    <property type="match status" value="1"/>
</dbReference>
<keyword evidence="2" id="KW-0805">Transcription regulation</keyword>
<dbReference type="KEGG" id="aell:AELL_1655"/>
<evidence type="ECO:0000313" key="9">
    <source>
        <dbReference type="Proteomes" id="UP000290588"/>
    </source>
</evidence>
<dbReference type="PRINTS" id="PR00039">
    <property type="entry name" value="HTHLYSR"/>
</dbReference>
<evidence type="ECO:0000313" key="6">
    <source>
        <dbReference type="EMBL" id="AXX95308.1"/>
    </source>
</evidence>
<evidence type="ECO:0000256" key="2">
    <source>
        <dbReference type="ARBA" id="ARBA00023015"/>
    </source>
</evidence>
<dbReference type="EMBL" id="CP032097">
    <property type="protein sequence ID" value="AXX95308.1"/>
    <property type="molecule type" value="Genomic_DNA"/>
</dbReference>
<gene>
    <name evidence="6" type="ORF">AELL_1655</name>
    <name evidence="7" type="ORF">CP962_10865</name>
</gene>
<dbReference type="InterPro" id="IPR005119">
    <property type="entry name" value="LysR_subst-bd"/>
</dbReference>
<dbReference type="Gene3D" id="3.40.190.290">
    <property type="match status" value="1"/>
</dbReference>
<dbReference type="GO" id="GO:0003700">
    <property type="term" value="F:DNA-binding transcription factor activity"/>
    <property type="evidence" value="ECO:0007669"/>
    <property type="project" value="InterPro"/>
</dbReference>
<dbReference type="Pfam" id="PF00126">
    <property type="entry name" value="HTH_1"/>
    <property type="match status" value="1"/>
</dbReference>
<evidence type="ECO:0000256" key="1">
    <source>
        <dbReference type="ARBA" id="ARBA00009437"/>
    </source>
</evidence>
<dbReference type="InterPro" id="IPR036388">
    <property type="entry name" value="WH-like_DNA-bd_sf"/>
</dbReference>
<keyword evidence="4" id="KW-0804">Transcription</keyword>
<protein>
    <submittedName>
        <fullName evidence="7">LysR family transcriptional regulator</fullName>
    </submittedName>
    <submittedName>
        <fullName evidence="6">Transcriptional regulator, LysR family</fullName>
    </submittedName>
</protein>
<dbReference type="GO" id="GO:0000976">
    <property type="term" value="F:transcription cis-regulatory region binding"/>
    <property type="evidence" value="ECO:0007669"/>
    <property type="project" value="TreeGrafter"/>
</dbReference>
<name>A0A347U8Y0_9BACT</name>
<dbReference type="EMBL" id="NXIG01000011">
    <property type="protein sequence ID" value="RXI29562.1"/>
    <property type="molecule type" value="Genomic_DNA"/>
</dbReference>
<reference evidence="6 8" key="2">
    <citation type="submission" date="2018-08" db="EMBL/GenBank/DDBJ databases">
        <title>Complete genome of the Arcobacter ellisii type strain LMG 26155.</title>
        <authorList>
            <person name="Miller W.G."/>
            <person name="Yee E."/>
            <person name="Bono J.L."/>
        </authorList>
    </citation>
    <scope>NUCLEOTIDE SEQUENCE [LARGE SCALE GENOMIC DNA]</scope>
    <source>
        <strain evidence="6 8">LMG 26155</strain>
    </source>
</reference>
<organism evidence="7 9">
    <name type="scientific">Arcobacter ellisii</name>
    <dbReference type="NCBI Taxonomy" id="913109"/>
    <lineage>
        <taxon>Bacteria</taxon>
        <taxon>Pseudomonadati</taxon>
        <taxon>Campylobacterota</taxon>
        <taxon>Epsilonproteobacteria</taxon>
        <taxon>Campylobacterales</taxon>
        <taxon>Arcobacteraceae</taxon>
        <taxon>Arcobacter</taxon>
    </lineage>
</organism>
<evidence type="ECO:0000313" key="7">
    <source>
        <dbReference type="EMBL" id="RXI29562.1"/>
    </source>
</evidence>
<keyword evidence="8" id="KW-1185">Reference proteome</keyword>
<dbReference type="Proteomes" id="UP000262582">
    <property type="component" value="Chromosome"/>
</dbReference>
<evidence type="ECO:0000256" key="4">
    <source>
        <dbReference type="ARBA" id="ARBA00023163"/>
    </source>
</evidence>
<comment type="similarity">
    <text evidence="1">Belongs to the LysR transcriptional regulatory family.</text>
</comment>
<dbReference type="Gene3D" id="1.10.10.10">
    <property type="entry name" value="Winged helix-like DNA-binding domain superfamily/Winged helix DNA-binding domain"/>
    <property type="match status" value="1"/>
</dbReference>
<dbReference type="InterPro" id="IPR036390">
    <property type="entry name" value="WH_DNA-bd_sf"/>
</dbReference>
<evidence type="ECO:0000259" key="5">
    <source>
        <dbReference type="PROSITE" id="PS50931"/>
    </source>
</evidence>
<accession>A0A347U8Y0</accession>
<sequence>MTLKELHFFYKLSENPQVTQVANELNISQSAISLAIKSLENSLNEQLFDRIGKKLILNEKGKYFKEKTLPHYLALMDAQTIFQENKLAGNIKIASSRTISNYIMPNIYYDFLTKYKDVKLDISTINSSKIIDKILKSQLDIGLIEVDTQNSSLIKEKLCDDELIVVTSDENHPKIAFIDAIKKRWILRETGSGTREIFINCIGEISKELDIFMQLQDFEEIKKIVLNNPDTVTAISKIIVEEELKEKKLFQIKLKNLELKREFYLVYHKEKTKNLLFETLIEFLKNRFKEFYLP</sequence>
<dbReference type="OrthoDB" id="5317428at2"/>
<dbReference type="AlphaFoldDB" id="A0A347U8Y0"/>
<feature type="domain" description="HTH lysR-type" evidence="5">
    <location>
        <begin position="1"/>
        <end position="58"/>
    </location>
</feature>
<evidence type="ECO:0000313" key="8">
    <source>
        <dbReference type="Proteomes" id="UP000262582"/>
    </source>
</evidence>
<dbReference type="SUPFAM" id="SSF53850">
    <property type="entry name" value="Periplasmic binding protein-like II"/>
    <property type="match status" value="1"/>
</dbReference>
<reference evidence="7 9" key="1">
    <citation type="submission" date="2017-09" db="EMBL/GenBank/DDBJ databases">
        <title>Genomics of the genus Arcobacter.</title>
        <authorList>
            <person name="Perez-Cataluna A."/>
            <person name="Figueras M.J."/>
            <person name="Salas-Masso N."/>
        </authorList>
    </citation>
    <scope>NUCLEOTIDE SEQUENCE [LARGE SCALE GENOMIC DNA]</scope>
    <source>
        <strain evidence="7 9">CECT 7837</strain>
    </source>
</reference>
<dbReference type="RefSeq" id="WP_118917484.1">
    <property type="nucleotide sequence ID" value="NZ_CP032097.1"/>
</dbReference>
<dbReference type="PANTHER" id="PTHR30126:SF39">
    <property type="entry name" value="HTH-TYPE TRANSCRIPTIONAL REGULATOR CYSL"/>
    <property type="match status" value="1"/>
</dbReference>
<evidence type="ECO:0000256" key="3">
    <source>
        <dbReference type="ARBA" id="ARBA00023125"/>
    </source>
</evidence>
<dbReference type="PANTHER" id="PTHR30126">
    <property type="entry name" value="HTH-TYPE TRANSCRIPTIONAL REGULATOR"/>
    <property type="match status" value="1"/>
</dbReference>
<dbReference type="Proteomes" id="UP000290588">
    <property type="component" value="Unassembled WGS sequence"/>
</dbReference>
<dbReference type="SUPFAM" id="SSF46785">
    <property type="entry name" value="Winged helix' DNA-binding domain"/>
    <property type="match status" value="1"/>
</dbReference>
<proteinExistence type="inferred from homology"/>
<dbReference type="Pfam" id="PF03466">
    <property type="entry name" value="LysR_substrate"/>
    <property type="match status" value="1"/>
</dbReference>
<keyword evidence="3" id="KW-0238">DNA-binding</keyword>